<name>A0A4Q5KTE9_9GAMM</name>
<comment type="caution">
    <text evidence="2">The sequence shown here is derived from an EMBL/GenBank/DDBJ whole genome shotgun (WGS) entry which is preliminary data.</text>
</comment>
<reference evidence="4 5" key="1">
    <citation type="submission" date="2019-02" db="EMBL/GenBank/DDBJ databases">
        <title>Genome sequences of Aliivibrio finisterrensis strains from farmed Atlantic salmon.</title>
        <authorList>
            <person name="Bowman J.P."/>
        </authorList>
    </citation>
    <scope>NUCLEOTIDE SEQUENCE [LARGE SCALE GENOMIC DNA]</scope>
    <source>
        <strain evidence="3 6">A21</strain>
        <strain evidence="1 4">A32</strain>
        <strain evidence="2 5">A46</strain>
    </source>
</reference>
<dbReference type="Proteomes" id="UP000293465">
    <property type="component" value="Unassembled WGS sequence"/>
</dbReference>
<dbReference type="AlphaFoldDB" id="A0A4Q5KTE9"/>
<proteinExistence type="predicted"/>
<keyword evidence="6" id="KW-1185">Reference proteome</keyword>
<evidence type="ECO:0000313" key="4">
    <source>
        <dbReference type="Proteomes" id="UP000293465"/>
    </source>
</evidence>
<gene>
    <name evidence="1" type="ORF">ERW49_06835</name>
    <name evidence="3" type="ORF">ERW53_10810</name>
    <name evidence="2" type="ORF">ERW57_10515</name>
</gene>
<protein>
    <submittedName>
        <fullName evidence="2">Uncharacterized protein</fullName>
    </submittedName>
</protein>
<evidence type="ECO:0000313" key="5">
    <source>
        <dbReference type="Proteomes" id="UP000294063"/>
    </source>
</evidence>
<sequence>MSEDLRKKQIKLTYTIFKNLKDEEYKFCFESEIKERGFTLSDFEEHFAHHRQLLSVIKTKQYRQLQIIPDLSVYDKNIRYLRDLHRVVVNNVELSQRLRSGDFDWC</sequence>
<evidence type="ECO:0000313" key="1">
    <source>
        <dbReference type="EMBL" id="RYU46844.1"/>
    </source>
</evidence>
<dbReference type="RefSeq" id="WP_130043349.1">
    <property type="nucleotide sequence ID" value="NZ_SEZJ01000005.1"/>
</dbReference>
<dbReference type="EMBL" id="SEZK01000016">
    <property type="protein sequence ID" value="RYU51079.1"/>
    <property type="molecule type" value="Genomic_DNA"/>
</dbReference>
<dbReference type="EMBL" id="SEZN01000017">
    <property type="protein sequence ID" value="RYU64196.1"/>
    <property type="molecule type" value="Genomic_DNA"/>
</dbReference>
<evidence type="ECO:0000313" key="2">
    <source>
        <dbReference type="EMBL" id="RYU51079.1"/>
    </source>
</evidence>
<organism evidence="2 5">
    <name type="scientific">Aliivibrio finisterrensis</name>
    <dbReference type="NCBI Taxonomy" id="511998"/>
    <lineage>
        <taxon>Bacteria</taxon>
        <taxon>Pseudomonadati</taxon>
        <taxon>Pseudomonadota</taxon>
        <taxon>Gammaproteobacteria</taxon>
        <taxon>Vibrionales</taxon>
        <taxon>Vibrionaceae</taxon>
        <taxon>Aliivibrio</taxon>
    </lineage>
</organism>
<accession>A0A4Q5KTE9</accession>
<dbReference type="Proteomes" id="UP000294166">
    <property type="component" value="Unassembled WGS sequence"/>
</dbReference>
<evidence type="ECO:0000313" key="3">
    <source>
        <dbReference type="EMBL" id="RYU64196.1"/>
    </source>
</evidence>
<evidence type="ECO:0000313" key="6">
    <source>
        <dbReference type="Proteomes" id="UP000294166"/>
    </source>
</evidence>
<dbReference type="Proteomes" id="UP000294063">
    <property type="component" value="Unassembled WGS sequence"/>
</dbReference>
<dbReference type="GeneID" id="56274753"/>
<dbReference type="EMBL" id="SEZJ01000005">
    <property type="protein sequence ID" value="RYU46844.1"/>
    <property type="molecule type" value="Genomic_DNA"/>
</dbReference>